<accession>A0ABP5UMM7</accession>
<sequence length="222" mass="22323">MLLEVIALDAADARNAADGGADRVELVSDMTTGGLSPAPATVAAVRAAVAIPVRVMLRTTPGFAADLPALRRTARELRAAGATEFVLGFLDPRGAVDTAALDELAPGDAPWTFHRAIDHAASRADAWQAVAGRPGLDAVLTAGSPAGVGGGGLAVLTGEAAAHGALLLAGGGLRDAHLPALAAAGVRAFHSGSAVRPDGDWSAPVSPALVRRLRDRIEGCCR</sequence>
<dbReference type="InterPro" id="IPR036822">
    <property type="entry name" value="CutC-like_dom_sf"/>
</dbReference>
<name>A0ABP5UMM7_9ACTN</name>
<evidence type="ECO:0000256" key="1">
    <source>
        <dbReference type="ARBA" id="ARBA00007768"/>
    </source>
</evidence>
<proteinExistence type="inferred from homology"/>
<evidence type="ECO:0000313" key="3">
    <source>
        <dbReference type="EMBL" id="GAA2382742.1"/>
    </source>
</evidence>
<dbReference type="Proteomes" id="UP001501444">
    <property type="component" value="Unassembled WGS sequence"/>
</dbReference>
<gene>
    <name evidence="3" type="ORF">GCM10010170_091180</name>
</gene>
<reference evidence="4" key="1">
    <citation type="journal article" date="2019" name="Int. J. Syst. Evol. Microbiol.">
        <title>The Global Catalogue of Microorganisms (GCM) 10K type strain sequencing project: providing services to taxonomists for standard genome sequencing and annotation.</title>
        <authorList>
            <consortium name="The Broad Institute Genomics Platform"/>
            <consortium name="The Broad Institute Genome Sequencing Center for Infectious Disease"/>
            <person name="Wu L."/>
            <person name="Ma J."/>
        </authorList>
    </citation>
    <scope>NUCLEOTIDE SEQUENCE [LARGE SCALE GENOMIC DNA]</scope>
    <source>
        <strain evidence="4">JCM 3272</strain>
    </source>
</reference>
<keyword evidence="4" id="KW-1185">Reference proteome</keyword>
<dbReference type="PANTHER" id="PTHR12598:SF0">
    <property type="entry name" value="COPPER HOMEOSTASIS PROTEIN CUTC HOMOLOG"/>
    <property type="match status" value="1"/>
</dbReference>
<dbReference type="EMBL" id="BAAARV010000093">
    <property type="protein sequence ID" value="GAA2382742.1"/>
    <property type="molecule type" value="Genomic_DNA"/>
</dbReference>
<evidence type="ECO:0000313" key="4">
    <source>
        <dbReference type="Proteomes" id="UP001501444"/>
    </source>
</evidence>
<dbReference type="SUPFAM" id="SSF110395">
    <property type="entry name" value="CutC-like"/>
    <property type="match status" value="1"/>
</dbReference>
<dbReference type="RefSeq" id="WP_344618934.1">
    <property type="nucleotide sequence ID" value="NZ_BAAARV010000093.1"/>
</dbReference>
<dbReference type="Pfam" id="PF03932">
    <property type="entry name" value="CutC"/>
    <property type="match status" value="1"/>
</dbReference>
<dbReference type="Gene3D" id="3.20.20.380">
    <property type="entry name" value="Copper homeostasis (CutC) domain"/>
    <property type="match status" value="1"/>
</dbReference>
<dbReference type="InterPro" id="IPR005627">
    <property type="entry name" value="CutC-like"/>
</dbReference>
<comment type="caution">
    <text evidence="3">The sequence shown here is derived from an EMBL/GenBank/DDBJ whole genome shotgun (WGS) entry which is preliminary data.</text>
</comment>
<protein>
    <recommendedName>
        <fullName evidence="2">Copper homeostasis protein cutC homolog</fullName>
    </recommendedName>
</protein>
<dbReference type="PANTHER" id="PTHR12598">
    <property type="entry name" value="COPPER HOMEOSTASIS PROTEIN CUTC"/>
    <property type="match status" value="1"/>
</dbReference>
<comment type="similarity">
    <text evidence="1">Belongs to the CutC family.</text>
</comment>
<evidence type="ECO:0000256" key="2">
    <source>
        <dbReference type="ARBA" id="ARBA00019014"/>
    </source>
</evidence>
<organism evidence="3 4">
    <name type="scientific">Dactylosporangium salmoneum</name>
    <dbReference type="NCBI Taxonomy" id="53361"/>
    <lineage>
        <taxon>Bacteria</taxon>
        <taxon>Bacillati</taxon>
        <taxon>Actinomycetota</taxon>
        <taxon>Actinomycetes</taxon>
        <taxon>Micromonosporales</taxon>
        <taxon>Micromonosporaceae</taxon>
        <taxon>Dactylosporangium</taxon>
    </lineage>
</organism>